<dbReference type="InterPro" id="IPR007047">
    <property type="entry name" value="Flp_Fap"/>
</dbReference>
<dbReference type="AlphaFoldDB" id="A0A2M7T8L8"/>
<evidence type="ECO:0000256" key="1">
    <source>
        <dbReference type="SAM" id="Phobius"/>
    </source>
</evidence>
<comment type="caution">
    <text evidence="2">The sequence shown here is derived from an EMBL/GenBank/DDBJ whole genome shotgun (WGS) entry which is preliminary data.</text>
</comment>
<reference evidence="3" key="1">
    <citation type="submission" date="2017-09" db="EMBL/GenBank/DDBJ databases">
        <title>Depth-based differentiation of microbial function through sediment-hosted aquifers and enrichment of novel symbionts in the deep terrestrial subsurface.</title>
        <authorList>
            <person name="Probst A.J."/>
            <person name="Ladd B."/>
            <person name="Jarett J.K."/>
            <person name="Geller-Mcgrath D.E."/>
            <person name="Sieber C.M.K."/>
            <person name="Emerson J.B."/>
            <person name="Anantharaman K."/>
            <person name="Thomas B.C."/>
            <person name="Malmstrom R."/>
            <person name="Stieglmeier M."/>
            <person name="Klingl A."/>
            <person name="Woyke T."/>
            <person name="Ryan C.M."/>
            <person name="Banfield J.F."/>
        </authorList>
    </citation>
    <scope>NUCLEOTIDE SEQUENCE [LARGE SCALE GENOMIC DNA]</scope>
</reference>
<keyword evidence="1" id="KW-0812">Transmembrane</keyword>
<proteinExistence type="predicted"/>
<accession>A0A2M7T8L8</accession>
<protein>
    <submittedName>
        <fullName evidence="2">Flp family type IVb pilin</fullName>
    </submittedName>
</protein>
<dbReference type="RefSeq" id="WP_353682455.1">
    <property type="nucleotide sequence ID" value="NZ_MNXI01000101.1"/>
</dbReference>
<keyword evidence="1" id="KW-1133">Transmembrane helix</keyword>
<dbReference type="Pfam" id="PF04964">
    <property type="entry name" value="Flp_Fap"/>
    <property type="match status" value="1"/>
</dbReference>
<gene>
    <name evidence="2" type="ORF">COY37_05960</name>
</gene>
<keyword evidence="1" id="KW-0472">Membrane</keyword>
<organism evidence="2 3">
    <name type="scientific">Candidatus Aquicultor secundus</name>
    <dbReference type="NCBI Taxonomy" id="1973895"/>
    <lineage>
        <taxon>Bacteria</taxon>
        <taxon>Bacillati</taxon>
        <taxon>Actinomycetota</taxon>
        <taxon>Candidatus Aquicultoria</taxon>
        <taxon>Candidatus Aquicultorales</taxon>
        <taxon>Candidatus Aquicultoraceae</taxon>
        <taxon>Candidatus Aquicultor</taxon>
    </lineage>
</organism>
<evidence type="ECO:0000313" key="2">
    <source>
        <dbReference type="EMBL" id="PIZ38580.1"/>
    </source>
</evidence>
<evidence type="ECO:0000313" key="3">
    <source>
        <dbReference type="Proteomes" id="UP000230956"/>
    </source>
</evidence>
<dbReference type="Proteomes" id="UP000230956">
    <property type="component" value="Unassembled WGS sequence"/>
</dbReference>
<dbReference type="EMBL" id="PFNG01000144">
    <property type="protein sequence ID" value="PIZ38580.1"/>
    <property type="molecule type" value="Genomic_DNA"/>
</dbReference>
<sequence>MESEEGATAVEYGIMVALIAAVIIAAVTSIGTQLNVVFNGVAAALHL</sequence>
<feature type="transmembrane region" description="Helical" evidence="1">
    <location>
        <begin position="12"/>
        <end position="31"/>
    </location>
</feature>
<name>A0A2M7T8L8_9ACTN</name>